<name>A0A6P5IS99_PHACI</name>
<dbReference type="PANTHER" id="PTHR24327">
    <property type="entry name" value="HOMEOBOX PROTEIN"/>
    <property type="match status" value="1"/>
</dbReference>
<evidence type="ECO:0000256" key="2">
    <source>
        <dbReference type="ARBA" id="ARBA00023155"/>
    </source>
</evidence>
<gene>
    <name evidence="9" type="primary">LOC110196158</name>
</gene>
<keyword evidence="2 4" id="KW-0371">Homeobox</keyword>
<accession>A0A6P5IS99</accession>
<evidence type="ECO:0000313" key="9">
    <source>
        <dbReference type="RefSeq" id="XP_020824947.1"/>
    </source>
</evidence>
<dbReference type="CDD" id="cd00086">
    <property type="entry name" value="homeodomain"/>
    <property type="match status" value="1"/>
</dbReference>
<dbReference type="PROSITE" id="PS50071">
    <property type="entry name" value="HOMEOBOX_2"/>
    <property type="match status" value="1"/>
</dbReference>
<keyword evidence="1 4" id="KW-0238">DNA-binding</keyword>
<feature type="domain" description="Homeobox" evidence="7">
    <location>
        <begin position="42"/>
        <end position="102"/>
    </location>
</feature>
<dbReference type="KEGG" id="pcw:110196158"/>
<dbReference type="InParanoid" id="A0A6P5IS99"/>
<dbReference type="RefSeq" id="XP_020824947.1">
    <property type="nucleotide sequence ID" value="XM_020969288.1"/>
</dbReference>
<feature type="DNA-binding region" description="Homeobox" evidence="4">
    <location>
        <begin position="44"/>
        <end position="103"/>
    </location>
</feature>
<dbReference type="GO" id="GO:0000981">
    <property type="term" value="F:DNA-binding transcription factor activity, RNA polymerase II-specific"/>
    <property type="evidence" value="ECO:0007669"/>
    <property type="project" value="InterPro"/>
</dbReference>
<reference evidence="9" key="1">
    <citation type="submission" date="2025-08" db="UniProtKB">
        <authorList>
            <consortium name="RefSeq"/>
        </authorList>
    </citation>
    <scope>IDENTIFICATION</scope>
    <source>
        <tissue evidence="9">Spleen</tissue>
    </source>
</reference>
<dbReference type="PROSITE" id="PS00027">
    <property type="entry name" value="HOMEOBOX_1"/>
    <property type="match status" value="1"/>
</dbReference>
<feature type="compositionally biased region" description="Polar residues" evidence="6">
    <location>
        <begin position="19"/>
        <end position="38"/>
    </location>
</feature>
<dbReference type="InterPro" id="IPR001356">
    <property type="entry name" value="HD"/>
</dbReference>
<evidence type="ECO:0000259" key="7">
    <source>
        <dbReference type="PROSITE" id="PS50071"/>
    </source>
</evidence>
<evidence type="ECO:0000256" key="4">
    <source>
        <dbReference type="PROSITE-ProRule" id="PRU00108"/>
    </source>
</evidence>
<evidence type="ECO:0000256" key="3">
    <source>
        <dbReference type="ARBA" id="ARBA00023242"/>
    </source>
</evidence>
<dbReference type="GeneID" id="110196158"/>
<dbReference type="Proteomes" id="UP000515140">
    <property type="component" value="Unplaced"/>
</dbReference>
<dbReference type="InterPro" id="IPR050460">
    <property type="entry name" value="Distal-less_Homeobox_TF"/>
</dbReference>
<sequence length="204" mass="23669">MDCSRTSLSNSASSEFSNTDRLTGNSTVEPTSKSLNDGSNKENKVRKRTAYSQAQLKELHTYFNQNAYLDSPQIGHISRRLGITRNQVRKWFQNMRMKRKKQMNVSTQEFQSSKMCHPSVLSPSVTHGVAQPTVSLLNPYPTDIITEYLRPFLRDWFHDYHIRTKVKNVLLFRAQGLPGNPKIKKRQWCDQDLMGLRNPTFQFK</sequence>
<dbReference type="Pfam" id="PF00046">
    <property type="entry name" value="Homeodomain"/>
    <property type="match status" value="1"/>
</dbReference>
<evidence type="ECO:0000256" key="6">
    <source>
        <dbReference type="SAM" id="MobiDB-lite"/>
    </source>
</evidence>
<comment type="subcellular location">
    <subcellularLocation>
        <location evidence="4 5">Nucleus</location>
    </subcellularLocation>
</comment>
<dbReference type="GO" id="GO:0000978">
    <property type="term" value="F:RNA polymerase II cis-regulatory region sequence-specific DNA binding"/>
    <property type="evidence" value="ECO:0007669"/>
    <property type="project" value="TreeGrafter"/>
</dbReference>
<dbReference type="InterPro" id="IPR009057">
    <property type="entry name" value="Homeodomain-like_sf"/>
</dbReference>
<dbReference type="Gene3D" id="1.10.10.60">
    <property type="entry name" value="Homeodomain-like"/>
    <property type="match status" value="1"/>
</dbReference>
<organism evidence="8 9">
    <name type="scientific">Phascolarctos cinereus</name>
    <name type="common">Koala</name>
    <dbReference type="NCBI Taxonomy" id="38626"/>
    <lineage>
        <taxon>Eukaryota</taxon>
        <taxon>Metazoa</taxon>
        <taxon>Chordata</taxon>
        <taxon>Craniata</taxon>
        <taxon>Vertebrata</taxon>
        <taxon>Euteleostomi</taxon>
        <taxon>Mammalia</taxon>
        <taxon>Metatheria</taxon>
        <taxon>Diprotodontia</taxon>
        <taxon>Phascolarctidae</taxon>
        <taxon>Phascolarctos</taxon>
    </lineage>
</organism>
<dbReference type="AlphaFoldDB" id="A0A6P5IS99"/>
<evidence type="ECO:0000313" key="8">
    <source>
        <dbReference type="Proteomes" id="UP000515140"/>
    </source>
</evidence>
<feature type="region of interest" description="Disordered" evidence="6">
    <location>
        <begin position="1"/>
        <end position="49"/>
    </location>
</feature>
<protein>
    <submittedName>
        <fullName evidence="9">Homeobox protein LOX10-like</fullName>
    </submittedName>
</protein>
<evidence type="ECO:0000256" key="5">
    <source>
        <dbReference type="RuleBase" id="RU000682"/>
    </source>
</evidence>
<keyword evidence="8" id="KW-1185">Reference proteome</keyword>
<dbReference type="GO" id="GO:0005634">
    <property type="term" value="C:nucleus"/>
    <property type="evidence" value="ECO:0007669"/>
    <property type="project" value="UniProtKB-SubCell"/>
</dbReference>
<proteinExistence type="predicted"/>
<dbReference type="SMART" id="SM00389">
    <property type="entry name" value="HOX"/>
    <property type="match status" value="1"/>
</dbReference>
<keyword evidence="3 4" id="KW-0539">Nucleus</keyword>
<dbReference type="InterPro" id="IPR017970">
    <property type="entry name" value="Homeobox_CS"/>
</dbReference>
<evidence type="ECO:0000256" key="1">
    <source>
        <dbReference type="ARBA" id="ARBA00023125"/>
    </source>
</evidence>
<dbReference type="SUPFAM" id="SSF46689">
    <property type="entry name" value="Homeodomain-like"/>
    <property type="match status" value="1"/>
</dbReference>
<feature type="compositionally biased region" description="Low complexity" evidence="6">
    <location>
        <begin position="7"/>
        <end position="17"/>
    </location>
</feature>
<dbReference type="PANTHER" id="PTHR24327:SF41">
    <property type="entry name" value="BRAIN-SPECIFIC HOMEOBOX PROTEIN"/>
    <property type="match status" value="1"/>
</dbReference>